<dbReference type="STRING" id="885580.ENSFDAP00000010258"/>
<feature type="compositionally biased region" description="Basic residues" evidence="3">
    <location>
        <begin position="319"/>
        <end position="347"/>
    </location>
</feature>
<feature type="compositionally biased region" description="Basic and acidic residues" evidence="3">
    <location>
        <begin position="1"/>
        <end position="20"/>
    </location>
</feature>
<dbReference type="Proteomes" id="UP000028990">
    <property type="component" value="Unassembled WGS sequence"/>
</dbReference>
<protein>
    <submittedName>
        <fullName evidence="5">HMG domain-containing protein 4</fullName>
    </submittedName>
</protein>
<dbReference type="SMART" id="SM00398">
    <property type="entry name" value="HMG"/>
    <property type="match status" value="1"/>
</dbReference>
<feature type="domain" description="HMG box" evidence="4">
    <location>
        <begin position="411"/>
        <end position="479"/>
    </location>
</feature>
<dbReference type="AlphaFoldDB" id="A0A091D6D8"/>
<dbReference type="CDD" id="cd21982">
    <property type="entry name" value="HMG-box_HMGXB4"/>
    <property type="match status" value="1"/>
</dbReference>
<evidence type="ECO:0000256" key="3">
    <source>
        <dbReference type="SAM" id="MobiDB-lite"/>
    </source>
</evidence>
<feature type="compositionally biased region" description="Low complexity" evidence="3">
    <location>
        <begin position="260"/>
        <end position="272"/>
    </location>
</feature>
<evidence type="ECO:0000313" key="5">
    <source>
        <dbReference type="EMBL" id="KFO18421.1"/>
    </source>
</evidence>
<dbReference type="InterPro" id="IPR025228">
    <property type="entry name" value="DUF4171"/>
</dbReference>
<dbReference type="SUPFAM" id="SSF47095">
    <property type="entry name" value="HMG-box"/>
    <property type="match status" value="1"/>
</dbReference>
<name>A0A091D6D8_FUKDA</name>
<dbReference type="eggNOG" id="ENOG502QSH9">
    <property type="taxonomic scope" value="Eukaryota"/>
</dbReference>
<accession>A0A091D6D8</accession>
<sequence>MAYDDSEKKEDCFDGDHGFEDIGLAAGRSQREKRRSYKDFLREEEEIAAQVRNSSKKKLKDSELCFLVTDTHRKKRKHSPDDYHHGDISSLESAQKKKKRSSPQAADTAMDLLKAITSPLAAGAIPPRKAGEKSSGSSSHSSHSESKREHHRKKGSAGSGELPPEDSSSHKSKKMKPLYMNTETLTLREPDGLKMKLILSPKEKGSSSVEEDSFQYPSQQVAVRKSSKKSARDEQGALLLGHELQSFLKTARKKHKSSSEPHSSPGPEVSGSDAAQFPEPHGTNLDLSGLEPILVESDSSSGGELEAGELVIDDSYREIKKKKKSKKSKKKKDKEKHKEKRHSKSRRSSGLPSATLGDVAVTPGPPPSIPYTGAAAAPAPPPLSIQTDGHGEKKKKKEEKDRERERGEKPKKKNMSAYQVFCKEYRVTIVADHPGIDFGELSKKLAEVWKQLPEKDKLTIQQCSNENSEENDQAMDHGATVVLTVLVLSYLAEGLARGRLSSIWKQKAQYLQHKQNKAEATTVKRKASSSEGSAKVTAPSAGVLSPQKKSPPTTMLFPASPARAPETEPIDVAAHLQLLGESLSLIGHRLQETEGMVAVSGSLSVLLDSIICALGPLACLTTQLPELNGCPRQVLSNTLDNIAYVMPGL</sequence>
<reference evidence="5 6" key="1">
    <citation type="submission" date="2013-11" db="EMBL/GenBank/DDBJ databases">
        <title>The Damaraland mole rat (Fukomys damarensis) genome and evolution of African mole rats.</title>
        <authorList>
            <person name="Gladyshev V.N."/>
            <person name="Fang X."/>
        </authorList>
    </citation>
    <scope>NUCLEOTIDE SEQUENCE [LARGE SCALE GENOMIC DNA]</scope>
    <source>
        <tissue evidence="5">Liver</tissue>
    </source>
</reference>
<dbReference type="PROSITE" id="PS50118">
    <property type="entry name" value="HMG_BOX_2"/>
    <property type="match status" value="1"/>
</dbReference>
<keyword evidence="2" id="KW-0238">DNA-binding</keyword>
<feature type="region of interest" description="Disordered" evidence="3">
    <location>
        <begin position="515"/>
        <end position="556"/>
    </location>
</feature>
<feature type="region of interest" description="Disordered" evidence="3">
    <location>
        <begin position="69"/>
        <end position="413"/>
    </location>
</feature>
<dbReference type="Gene3D" id="1.10.30.10">
    <property type="entry name" value="High mobility group box domain"/>
    <property type="match status" value="1"/>
</dbReference>
<evidence type="ECO:0000259" key="4">
    <source>
        <dbReference type="PROSITE" id="PS50118"/>
    </source>
</evidence>
<evidence type="ECO:0000256" key="2">
    <source>
        <dbReference type="PROSITE-ProRule" id="PRU00267"/>
    </source>
</evidence>
<dbReference type="Pfam" id="PF00505">
    <property type="entry name" value="HMG_box"/>
    <property type="match status" value="1"/>
</dbReference>
<dbReference type="EMBL" id="KN125407">
    <property type="protein sequence ID" value="KFO18421.1"/>
    <property type="molecule type" value="Genomic_DNA"/>
</dbReference>
<proteinExistence type="predicted"/>
<gene>
    <name evidence="5" type="ORF">H920_20189</name>
</gene>
<dbReference type="InterPro" id="IPR009071">
    <property type="entry name" value="HMG_box_dom"/>
</dbReference>
<evidence type="ECO:0000256" key="1">
    <source>
        <dbReference type="ARBA" id="ARBA00023242"/>
    </source>
</evidence>
<feature type="region of interest" description="Disordered" evidence="3">
    <location>
        <begin position="1"/>
        <end position="21"/>
    </location>
</feature>
<dbReference type="PANTHER" id="PTHR46584:SF1">
    <property type="entry name" value="HMG DOMAIN-CONTAINING PROTEIN 4"/>
    <property type="match status" value="1"/>
</dbReference>
<dbReference type="InterPro" id="IPR036910">
    <property type="entry name" value="HMG_box_dom_sf"/>
</dbReference>
<dbReference type="Pfam" id="PF13775">
    <property type="entry name" value="DUF4171"/>
    <property type="match status" value="1"/>
</dbReference>
<keyword evidence="6" id="KW-1185">Reference proteome</keyword>
<dbReference type="InterPro" id="IPR042477">
    <property type="entry name" value="HMGXB4"/>
</dbReference>
<organism evidence="5 6">
    <name type="scientific">Fukomys damarensis</name>
    <name type="common">Damaraland mole rat</name>
    <name type="synonym">Cryptomys damarensis</name>
    <dbReference type="NCBI Taxonomy" id="885580"/>
    <lineage>
        <taxon>Eukaryota</taxon>
        <taxon>Metazoa</taxon>
        <taxon>Chordata</taxon>
        <taxon>Craniata</taxon>
        <taxon>Vertebrata</taxon>
        <taxon>Euteleostomi</taxon>
        <taxon>Mammalia</taxon>
        <taxon>Eutheria</taxon>
        <taxon>Euarchontoglires</taxon>
        <taxon>Glires</taxon>
        <taxon>Rodentia</taxon>
        <taxon>Hystricomorpha</taxon>
        <taxon>Bathyergidae</taxon>
        <taxon>Fukomys</taxon>
    </lineage>
</organism>
<dbReference type="GO" id="GO:0005634">
    <property type="term" value="C:nucleus"/>
    <property type="evidence" value="ECO:0007669"/>
    <property type="project" value="UniProtKB-UniRule"/>
</dbReference>
<feature type="compositionally biased region" description="Basic and acidic residues" evidence="3">
    <location>
        <begin position="398"/>
        <end position="408"/>
    </location>
</feature>
<evidence type="ECO:0000313" key="6">
    <source>
        <dbReference type="Proteomes" id="UP000028990"/>
    </source>
</evidence>
<dbReference type="GO" id="GO:0003677">
    <property type="term" value="F:DNA binding"/>
    <property type="evidence" value="ECO:0007669"/>
    <property type="project" value="UniProtKB-UniRule"/>
</dbReference>
<keyword evidence="1 2" id="KW-0539">Nucleus</keyword>
<dbReference type="InterPro" id="IPR048016">
    <property type="entry name" value="HMGXB4_HMG-box"/>
</dbReference>
<feature type="DNA-binding region" description="HMG box" evidence="2">
    <location>
        <begin position="411"/>
        <end position="479"/>
    </location>
</feature>
<dbReference type="PANTHER" id="PTHR46584">
    <property type="entry name" value="HMG DOMAIN-CONTAINING PROTEIN 4"/>
    <property type="match status" value="1"/>
</dbReference>